<evidence type="ECO:0000256" key="7">
    <source>
        <dbReference type="ARBA" id="ARBA00023163"/>
    </source>
</evidence>
<evidence type="ECO:0000313" key="12">
    <source>
        <dbReference type="EMBL" id="GFQ00399.1"/>
    </source>
</evidence>
<comment type="caution">
    <text evidence="12">The sequence shown here is derived from an EMBL/GenBank/DDBJ whole genome shotgun (WGS) entry which is preliminary data.</text>
</comment>
<keyword evidence="8" id="KW-0539">Nucleus</keyword>
<comment type="similarity">
    <text evidence="9">Belongs to the WRKY group I family.</text>
</comment>
<evidence type="ECO:0000256" key="4">
    <source>
        <dbReference type="ARBA" id="ARBA00022833"/>
    </source>
</evidence>
<dbReference type="GO" id="GO:0005634">
    <property type="term" value="C:nucleus"/>
    <property type="evidence" value="ECO:0007669"/>
    <property type="project" value="UniProtKB-SubCell"/>
</dbReference>
<feature type="domain" description="WRKY" evidence="11">
    <location>
        <begin position="38"/>
        <end position="96"/>
    </location>
</feature>
<evidence type="ECO:0000256" key="3">
    <source>
        <dbReference type="ARBA" id="ARBA00022737"/>
    </source>
</evidence>
<evidence type="ECO:0000256" key="8">
    <source>
        <dbReference type="ARBA" id="ARBA00023242"/>
    </source>
</evidence>
<organism evidence="12 13">
    <name type="scientific">Phtheirospermum japonicum</name>
    <dbReference type="NCBI Taxonomy" id="374723"/>
    <lineage>
        <taxon>Eukaryota</taxon>
        <taxon>Viridiplantae</taxon>
        <taxon>Streptophyta</taxon>
        <taxon>Embryophyta</taxon>
        <taxon>Tracheophyta</taxon>
        <taxon>Spermatophyta</taxon>
        <taxon>Magnoliopsida</taxon>
        <taxon>eudicotyledons</taxon>
        <taxon>Gunneridae</taxon>
        <taxon>Pentapetalae</taxon>
        <taxon>asterids</taxon>
        <taxon>lamiids</taxon>
        <taxon>Lamiales</taxon>
        <taxon>Orobanchaceae</taxon>
        <taxon>Orobanchaceae incertae sedis</taxon>
        <taxon>Phtheirospermum</taxon>
    </lineage>
</organism>
<dbReference type="SMART" id="SM00774">
    <property type="entry name" value="WRKY"/>
    <property type="match status" value="2"/>
</dbReference>
<dbReference type="AlphaFoldDB" id="A0A830CS09"/>
<keyword evidence="13" id="KW-1185">Reference proteome</keyword>
<evidence type="ECO:0000256" key="6">
    <source>
        <dbReference type="ARBA" id="ARBA00023125"/>
    </source>
</evidence>
<keyword evidence="2" id="KW-0479">Metal-binding</keyword>
<dbReference type="GO" id="GO:0043565">
    <property type="term" value="F:sequence-specific DNA binding"/>
    <property type="evidence" value="ECO:0007669"/>
    <property type="project" value="InterPro"/>
</dbReference>
<keyword evidence="6" id="KW-0238">DNA-binding</keyword>
<dbReference type="PROSITE" id="PS50811">
    <property type="entry name" value="WRKY"/>
    <property type="match status" value="2"/>
</dbReference>
<evidence type="ECO:0000256" key="1">
    <source>
        <dbReference type="ARBA" id="ARBA00004123"/>
    </source>
</evidence>
<keyword evidence="7" id="KW-0804">Transcription</keyword>
<dbReference type="FunFam" id="2.20.25.80:FF:000006">
    <property type="entry name" value="WRKY transcription factor"/>
    <property type="match status" value="1"/>
</dbReference>
<reference evidence="12" key="1">
    <citation type="submission" date="2020-07" db="EMBL/GenBank/DDBJ databases">
        <title>Ethylene signaling mediates host invasion by parasitic plants.</title>
        <authorList>
            <person name="Yoshida S."/>
        </authorList>
    </citation>
    <scope>NUCLEOTIDE SEQUENCE</scope>
    <source>
        <strain evidence="12">Okayama</strain>
    </source>
</reference>
<dbReference type="Gene3D" id="2.20.25.80">
    <property type="entry name" value="WRKY domain"/>
    <property type="match status" value="2"/>
</dbReference>
<dbReference type="InterPro" id="IPR003657">
    <property type="entry name" value="WRKY_dom"/>
</dbReference>
<feature type="region of interest" description="Disordered" evidence="10">
    <location>
        <begin position="473"/>
        <end position="498"/>
    </location>
</feature>
<dbReference type="PANTHER" id="PTHR31221">
    <property type="entry name" value="WRKY TRANSCRIPTION FACTOR PROTEIN 1-RELATED"/>
    <property type="match status" value="1"/>
</dbReference>
<feature type="region of interest" description="Disordered" evidence="10">
    <location>
        <begin position="295"/>
        <end position="327"/>
    </location>
</feature>
<dbReference type="InterPro" id="IPR036576">
    <property type="entry name" value="WRKY_dom_sf"/>
</dbReference>
<evidence type="ECO:0000259" key="11">
    <source>
        <dbReference type="PROSITE" id="PS50811"/>
    </source>
</evidence>
<accession>A0A830CS09</accession>
<dbReference type="EMBL" id="BMAC01000626">
    <property type="protein sequence ID" value="GFQ00399.1"/>
    <property type="molecule type" value="Genomic_DNA"/>
</dbReference>
<dbReference type="InterPro" id="IPR044810">
    <property type="entry name" value="WRKY_plant"/>
</dbReference>
<dbReference type="Proteomes" id="UP000653305">
    <property type="component" value="Unassembled WGS sequence"/>
</dbReference>
<keyword evidence="4" id="KW-0862">Zinc</keyword>
<feature type="region of interest" description="Disordered" evidence="10">
    <location>
        <begin position="157"/>
        <end position="197"/>
    </location>
</feature>
<evidence type="ECO:0000256" key="10">
    <source>
        <dbReference type="SAM" id="MobiDB-lite"/>
    </source>
</evidence>
<evidence type="ECO:0000313" key="13">
    <source>
        <dbReference type="Proteomes" id="UP000653305"/>
    </source>
</evidence>
<keyword evidence="5" id="KW-0805">Transcription regulation</keyword>
<dbReference type="SUPFAM" id="SSF118290">
    <property type="entry name" value="WRKY DNA-binding domain"/>
    <property type="match status" value="2"/>
</dbReference>
<keyword evidence="3" id="KW-0677">Repeat</keyword>
<evidence type="ECO:0000256" key="5">
    <source>
        <dbReference type="ARBA" id="ARBA00023015"/>
    </source>
</evidence>
<gene>
    <name evidence="12" type="ORF">PHJA_002183900</name>
</gene>
<comment type="subcellular location">
    <subcellularLocation>
        <location evidence="1">Nucleus</location>
    </subcellularLocation>
</comment>
<name>A0A830CS09_9LAMI</name>
<evidence type="ECO:0000256" key="2">
    <source>
        <dbReference type="ARBA" id="ARBA00022723"/>
    </source>
</evidence>
<proteinExistence type="inferred from homology"/>
<dbReference type="OrthoDB" id="2021103at2759"/>
<dbReference type="Pfam" id="PF03106">
    <property type="entry name" value="WRKY"/>
    <property type="match status" value="2"/>
</dbReference>
<dbReference type="PANTHER" id="PTHR31221:SF319">
    <property type="entry name" value="WRKY DOMAIN-CONTAINING PROTEIN-RELATED"/>
    <property type="match status" value="1"/>
</dbReference>
<dbReference type="FunFam" id="2.20.25.80:FF:000003">
    <property type="entry name" value="WRKY transcription factor 57"/>
    <property type="match status" value="1"/>
</dbReference>
<feature type="domain" description="WRKY" evidence="11">
    <location>
        <begin position="208"/>
        <end position="273"/>
    </location>
</feature>
<evidence type="ECO:0000256" key="9">
    <source>
        <dbReference type="ARBA" id="ARBA00061157"/>
    </source>
</evidence>
<dbReference type="GO" id="GO:0046872">
    <property type="term" value="F:metal ion binding"/>
    <property type="evidence" value="ECO:0007669"/>
    <property type="project" value="UniProtKB-KW"/>
</dbReference>
<sequence length="498" mass="55545">MSREIRNTNININPNYQEIKHHHQKGAYIPKEVAKHSEDGFYWRKYGQKHVKGSEFPRSYYKCTNANCLVKKKVERSHAGEITQIVYKGSHNHPVPQPFNKRFNDMSSEMANNQGGGGGGTSFNAESTKDVVFGSDHNWIPGHGCLDGAITSASLLNEFPDNNPLSDEDDENNTECEPKKRKRENFPSNETTIPRSGRESKVVVQIESDVDILDDGYRWRKYGQKVVKGNPNPRSYYKCTTPGCPVRKHVERAANDIKSVLTTYEGKHNHDVPTSKTGSLAISDAANQLQQAVANNNIGGSSSSPMVQLKPDHVSKAGKQAQDNSNLPLYMERKPILSYNDFMRSNLAGNFPGHHHHDLGFGAPSLYPYSFPPFPSLAYNSLLMNGNNNNSNNSNHMKMYSSSSKFNYPMLQPDYMSMASQMSHHVPAGPAAPHVPNMGGNFAFNSYAALQNLSRGQHEQIRECQTGNIMKPKEEQTENEGELFDTCLSAPNHGNENL</sequence>
<dbReference type="GO" id="GO:0003700">
    <property type="term" value="F:DNA-binding transcription factor activity"/>
    <property type="evidence" value="ECO:0007669"/>
    <property type="project" value="InterPro"/>
</dbReference>
<protein>
    <submittedName>
        <fullName evidence="12">Probable WRKY transcription factor 20</fullName>
    </submittedName>
</protein>